<evidence type="ECO:0000313" key="3">
    <source>
        <dbReference type="Proteomes" id="UP000600214"/>
    </source>
</evidence>
<comment type="caution">
    <text evidence="2">The sequence shown here is derived from an EMBL/GenBank/DDBJ whole genome shotgun (WGS) entry which is preliminary data.</text>
</comment>
<keyword evidence="1" id="KW-0472">Membrane</keyword>
<accession>A0ABQ1ZE76</accession>
<keyword evidence="1" id="KW-0812">Transmembrane</keyword>
<proteinExistence type="predicted"/>
<feature type="transmembrane region" description="Helical" evidence="1">
    <location>
        <begin position="223"/>
        <end position="251"/>
    </location>
</feature>
<name>A0ABQ1ZE76_9BACT</name>
<feature type="transmembrane region" description="Helical" evidence="1">
    <location>
        <begin position="191"/>
        <end position="211"/>
    </location>
</feature>
<keyword evidence="1" id="KW-1133">Transmembrane helix</keyword>
<dbReference type="RefSeq" id="WP_188939435.1">
    <property type="nucleotide sequence ID" value="NZ_BMIA01000010.1"/>
</dbReference>
<feature type="transmembrane region" description="Helical" evidence="1">
    <location>
        <begin position="257"/>
        <end position="275"/>
    </location>
</feature>
<evidence type="ECO:0008006" key="4">
    <source>
        <dbReference type="Google" id="ProtNLM"/>
    </source>
</evidence>
<dbReference type="Proteomes" id="UP000600214">
    <property type="component" value="Unassembled WGS sequence"/>
</dbReference>
<feature type="transmembrane region" description="Helical" evidence="1">
    <location>
        <begin position="7"/>
        <end position="26"/>
    </location>
</feature>
<feature type="transmembrane region" description="Helical" evidence="1">
    <location>
        <begin position="32"/>
        <end position="53"/>
    </location>
</feature>
<keyword evidence="3" id="KW-1185">Reference proteome</keyword>
<organism evidence="2 3">
    <name type="scientific">Dyadobacter endophyticus</name>
    <dbReference type="NCBI Taxonomy" id="1749036"/>
    <lineage>
        <taxon>Bacteria</taxon>
        <taxon>Pseudomonadati</taxon>
        <taxon>Bacteroidota</taxon>
        <taxon>Cytophagia</taxon>
        <taxon>Cytophagales</taxon>
        <taxon>Spirosomataceae</taxon>
        <taxon>Dyadobacter</taxon>
    </lineage>
</organism>
<feature type="transmembrane region" description="Helical" evidence="1">
    <location>
        <begin position="307"/>
        <end position="325"/>
    </location>
</feature>
<feature type="transmembrane region" description="Helical" evidence="1">
    <location>
        <begin position="121"/>
        <end position="140"/>
    </location>
</feature>
<sequence length="393" mass="45253">MNKTSFIARIFIFLSTLAFFALRPMFLGYKFTGYALVLLAFCALMTFVSTSRLKDKYDKLNAGKTAKLVLLTYVPVFILEMLSLQAEVALGNMVILGCTVICCLILFSLKNASSLFLGNLKYLFLLIIASTIITSIFYFSSDQLKMETWKYLEVEVRSRKDVGNVVNVYFPFTPLYTFFTLESFKLPRFNLFFMEAGMVPGFFASMSFLFFQRKTFSNITCIILFTAGSLLTFSTSFVPSFALPFFVYLLLNGRLSLTKIIVSISIMAAGYYAFLKIPFFGFEDKMLTHGTSFEDRMTWYSLSFENLLRYVRIISGAVLIYRLGLLKENRILFYSFMSSIFFIGVVNFVLYSPLFVLFCFLDLKIEKKKNKKLKTLRDDDYSRQAGLRQWQPA</sequence>
<gene>
    <name evidence="2" type="ORF">GCM10007423_64390</name>
</gene>
<feature type="transmembrane region" description="Helical" evidence="1">
    <location>
        <begin position="331"/>
        <end position="361"/>
    </location>
</feature>
<reference evidence="3" key="1">
    <citation type="journal article" date="2019" name="Int. J. Syst. Evol. Microbiol.">
        <title>The Global Catalogue of Microorganisms (GCM) 10K type strain sequencing project: providing services to taxonomists for standard genome sequencing and annotation.</title>
        <authorList>
            <consortium name="The Broad Institute Genomics Platform"/>
            <consortium name="The Broad Institute Genome Sequencing Center for Infectious Disease"/>
            <person name="Wu L."/>
            <person name="Ma J."/>
        </authorList>
    </citation>
    <scope>NUCLEOTIDE SEQUENCE [LARGE SCALE GENOMIC DNA]</scope>
    <source>
        <strain evidence="3">CGMCC 1.15288</strain>
    </source>
</reference>
<evidence type="ECO:0000256" key="1">
    <source>
        <dbReference type="SAM" id="Phobius"/>
    </source>
</evidence>
<evidence type="ECO:0000313" key="2">
    <source>
        <dbReference type="EMBL" id="GGH56130.1"/>
    </source>
</evidence>
<dbReference type="EMBL" id="BMIA01000010">
    <property type="protein sequence ID" value="GGH56130.1"/>
    <property type="molecule type" value="Genomic_DNA"/>
</dbReference>
<feature type="transmembrane region" description="Helical" evidence="1">
    <location>
        <begin position="90"/>
        <end position="109"/>
    </location>
</feature>
<protein>
    <recommendedName>
        <fullName evidence="4">Polymerase</fullName>
    </recommendedName>
</protein>